<reference evidence="4 5" key="1">
    <citation type="journal article" date="2019" name="Int. J. Syst. Evol. Microbiol.">
        <title>The Global Catalogue of Microorganisms (GCM) 10K type strain sequencing project: providing services to taxonomists for standard genome sequencing and annotation.</title>
        <authorList>
            <consortium name="The Broad Institute Genomics Platform"/>
            <consortium name="The Broad Institute Genome Sequencing Center for Infectious Disease"/>
            <person name="Wu L."/>
            <person name="Ma J."/>
        </authorList>
    </citation>
    <scope>NUCLEOTIDE SEQUENCE [LARGE SCALE GENOMIC DNA]</scope>
    <source>
        <strain evidence="4 5">JCM 12398</strain>
    </source>
</reference>
<dbReference type="CDD" id="cd05936">
    <property type="entry name" value="FC-FACS_FadD_like"/>
    <property type="match status" value="1"/>
</dbReference>
<organism evidence="4 5">
    <name type="scientific">Agrococcus citreus</name>
    <dbReference type="NCBI Taxonomy" id="84643"/>
    <lineage>
        <taxon>Bacteria</taxon>
        <taxon>Bacillati</taxon>
        <taxon>Actinomycetota</taxon>
        <taxon>Actinomycetes</taxon>
        <taxon>Micrococcales</taxon>
        <taxon>Microbacteriaceae</taxon>
        <taxon>Agrococcus</taxon>
    </lineage>
</organism>
<dbReference type="InterPro" id="IPR025110">
    <property type="entry name" value="AMP-bd_C"/>
</dbReference>
<dbReference type="Pfam" id="PF13193">
    <property type="entry name" value="AMP-binding_C"/>
    <property type="match status" value="1"/>
</dbReference>
<dbReference type="InterPro" id="IPR000873">
    <property type="entry name" value="AMP-dep_synth/lig_dom"/>
</dbReference>
<proteinExistence type="predicted"/>
<accession>A0ABN1YUB2</accession>
<dbReference type="Pfam" id="PF00501">
    <property type="entry name" value="AMP-binding"/>
    <property type="match status" value="1"/>
</dbReference>
<evidence type="ECO:0000313" key="4">
    <source>
        <dbReference type="EMBL" id="GAA1421422.1"/>
    </source>
</evidence>
<protein>
    <submittedName>
        <fullName evidence="4">Long-chain-fatty-acid--CoA ligase</fullName>
    </submittedName>
</protein>
<evidence type="ECO:0000259" key="2">
    <source>
        <dbReference type="Pfam" id="PF00501"/>
    </source>
</evidence>
<feature type="domain" description="AMP-dependent synthetase/ligase" evidence="2">
    <location>
        <begin position="38"/>
        <end position="427"/>
    </location>
</feature>
<gene>
    <name evidence="4" type="ORF">GCM10009640_12360</name>
</gene>
<dbReference type="GO" id="GO:0016874">
    <property type="term" value="F:ligase activity"/>
    <property type="evidence" value="ECO:0007669"/>
    <property type="project" value="UniProtKB-KW"/>
</dbReference>
<dbReference type="PROSITE" id="PS00455">
    <property type="entry name" value="AMP_BINDING"/>
    <property type="match status" value="1"/>
</dbReference>
<dbReference type="SUPFAM" id="SSF56801">
    <property type="entry name" value="Acetyl-CoA synthetase-like"/>
    <property type="match status" value="1"/>
</dbReference>
<evidence type="ECO:0000259" key="3">
    <source>
        <dbReference type="Pfam" id="PF13193"/>
    </source>
</evidence>
<sequence length="566" mass="60959">MGTQRPDDDVSAPAGYAPGVPGRVEVPDVSLTTVLHDAIGAHPDRPALDWYGATTTYAELGEQVRAAAAALAAAGVGAGDRVALVMPSCPQAVVAFYAVLELGGVVVEQNPLSPRDELQRSFTDHGARVAVVWDKSADTVAGLRLEHELTLFTVDISRALPLTKRLALRLPIRKARETRAAMTSRPSAGRSWDDAVRPRRGAATAPRPHVADPADVALLQYTGGTTGAPKAAMLTHRNLVANVAQSRAWVPDLQDGREVLYGILPLFHAYGMLLCLLMSVRLGACLVLFPRFDVDQVLEAMERRPATFLPGVPPIYARLADAAEERGIDLTSVRFAISGAMPLPAELVERWERLTGGVLVEGYGMTETSPIALGNPLAPTRRPGSVGLPFPSTEIRVVDPDEPSVDRPPGEPGELLIRGPQVFEGYWQQPEETAKVLLADGWLRTGDIVERSDDGFVTIVDRIKDLIISGGFNVYPSEVEEALCSHPLVAHAAVVGLPGKDGSEDVMAAVVPVEGEAPTEDELRRHVRERIAAYKAPRRIRIVDALPLSPVGKVLRREVRELLQAE</sequence>
<dbReference type="InterPro" id="IPR020845">
    <property type="entry name" value="AMP-binding_CS"/>
</dbReference>
<dbReference type="Gene3D" id="3.30.300.30">
    <property type="match status" value="1"/>
</dbReference>
<dbReference type="InterPro" id="IPR045851">
    <property type="entry name" value="AMP-bd_C_sf"/>
</dbReference>
<evidence type="ECO:0000256" key="1">
    <source>
        <dbReference type="SAM" id="MobiDB-lite"/>
    </source>
</evidence>
<dbReference type="InterPro" id="IPR050237">
    <property type="entry name" value="ATP-dep_AMP-bd_enzyme"/>
</dbReference>
<dbReference type="PANTHER" id="PTHR43767">
    <property type="entry name" value="LONG-CHAIN-FATTY-ACID--COA LIGASE"/>
    <property type="match status" value="1"/>
</dbReference>
<dbReference type="PANTHER" id="PTHR43767:SF1">
    <property type="entry name" value="NONRIBOSOMAL PEPTIDE SYNTHASE PES1 (EUROFUNG)-RELATED"/>
    <property type="match status" value="1"/>
</dbReference>
<dbReference type="EMBL" id="BAAAKK010000003">
    <property type="protein sequence ID" value="GAA1421422.1"/>
    <property type="molecule type" value="Genomic_DNA"/>
</dbReference>
<dbReference type="InterPro" id="IPR042099">
    <property type="entry name" value="ANL_N_sf"/>
</dbReference>
<evidence type="ECO:0000313" key="5">
    <source>
        <dbReference type="Proteomes" id="UP001501266"/>
    </source>
</evidence>
<feature type="domain" description="AMP-binding enzyme C-terminal" evidence="3">
    <location>
        <begin position="478"/>
        <end position="553"/>
    </location>
</feature>
<feature type="region of interest" description="Disordered" evidence="1">
    <location>
        <begin position="179"/>
        <end position="208"/>
    </location>
</feature>
<dbReference type="Gene3D" id="3.40.50.12780">
    <property type="entry name" value="N-terminal domain of ligase-like"/>
    <property type="match status" value="1"/>
</dbReference>
<keyword evidence="5" id="KW-1185">Reference proteome</keyword>
<comment type="caution">
    <text evidence="4">The sequence shown here is derived from an EMBL/GenBank/DDBJ whole genome shotgun (WGS) entry which is preliminary data.</text>
</comment>
<name>A0ABN1YUB2_9MICO</name>
<dbReference type="Proteomes" id="UP001501266">
    <property type="component" value="Unassembled WGS sequence"/>
</dbReference>
<keyword evidence="4" id="KW-0436">Ligase</keyword>
<dbReference type="NCBIfam" id="NF004114">
    <property type="entry name" value="PRK05605.1"/>
    <property type="match status" value="1"/>
</dbReference>